<dbReference type="PANTHER" id="PTHR33223">
    <property type="entry name" value="CCHC-TYPE DOMAIN-CONTAINING PROTEIN"/>
    <property type="match status" value="1"/>
</dbReference>
<proteinExistence type="predicted"/>
<evidence type="ECO:0000259" key="1">
    <source>
        <dbReference type="Pfam" id="PF03732"/>
    </source>
</evidence>
<evidence type="ECO:0000313" key="2">
    <source>
        <dbReference type="EMBL" id="RRT37083.1"/>
    </source>
</evidence>
<protein>
    <recommendedName>
        <fullName evidence="1">Retrotransposon gag domain-containing protein</fullName>
    </recommendedName>
</protein>
<dbReference type="AlphaFoldDB" id="A0A426XC79"/>
<gene>
    <name evidence="2" type="ORF">B296_00047562</name>
</gene>
<reference evidence="2 3" key="1">
    <citation type="journal article" date="2014" name="Agronomy (Basel)">
        <title>A Draft Genome Sequence for Ensete ventricosum, the Drought-Tolerant Tree Against Hunger.</title>
        <authorList>
            <person name="Harrison J."/>
            <person name="Moore K.A."/>
            <person name="Paszkiewicz K."/>
            <person name="Jones T."/>
            <person name="Grant M."/>
            <person name="Ambacheew D."/>
            <person name="Muzemil S."/>
            <person name="Studholme D.J."/>
        </authorList>
    </citation>
    <scope>NUCLEOTIDE SEQUENCE [LARGE SCALE GENOMIC DNA]</scope>
</reference>
<evidence type="ECO:0000313" key="3">
    <source>
        <dbReference type="Proteomes" id="UP000287651"/>
    </source>
</evidence>
<dbReference type="PANTHER" id="PTHR33223:SF10">
    <property type="entry name" value="AMINOTRANSFERASE-LIKE PLANT MOBILE DOMAIN-CONTAINING PROTEIN"/>
    <property type="match status" value="1"/>
</dbReference>
<organism evidence="2 3">
    <name type="scientific">Ensete ventricosum</name>
    <name type="common">Abyssinian banana</name>
    <name type="synonym">Musa ensete</name>
    <dbReference type="NCBI Taxonomy" id="4639"/>
    <lineage>
        <taxon>Eukaryota</taxon>
        <taxon>Viridiplantae</taxon>
        <taxon>Streptophyta</taxon>
        <taxon>Embryophyta</taxon>
        <taxon>Tracheophyta</taxon>
        <taxon>Spermatophyta</taxon>
        <taxon>Magnoliopsida</taxon>
        <taxon>Liliopsida</taxon>
        <taxon>Zingiberales</taxon>
        <taxon>Musaceae</taxon>
        <taxon>Ensete</taxon>
    </lineage>
</organism>
<dbReference type="Proteomes" id="UP000287651">
    <property type="component" value="Unassembled WGS sequence"/>
</dbReference>
<comment type="caution">
    <text evidence="2">The sequence shown here is derived from an EMBL/GenBank/DDBJ whole genome shotgun (WGS) entry which is preliminary data.</text>
</comment>
<dbReference type="InterPro" id="IPR005162">
    <property type="entry name" value="Retrotrans_gag_dom"/>
</dbReference>
<dbReference type="Pfam" id="PF03732">
    <property type="entry name" value="Retrotrans_gag"/>
    <property type="match status" value="1"/>
</dbReference>
<name>A0A426XC79_ENSVE</name>
<feature type="domain" description="Retrotransposon gag" evidence="1">
    <location>
        <begin position="77"/>
        <end position="145"/>
    </location>
</feature>
<dbReference type="EMBL" id="AMZH03022703">
    <property type="protein sequence ID" value="RRT37083.1"/>
    <property type="molecule type" value="Genomic_DNA"/>
</dbReference>
<sequence>MVGQGPKGGSRVEKERGIVPLVGCQFTQEIQDKPISTSLRLPTLEAYDVSTDSVENVVAFPAQMTLYGLSNALMCRAFSTTLRGPARMWYSRLKSHLVSSFCQLTKESESNFLASDKPKLSAIALLELSQKDNKPFSIFVSPFTTEIKGLASADRLLVCPSPKEHDNVWLYTSTRTH</sequence>
<accession>A0A426XC79</accession>